<organism evidence="9 10">
    <name type="scientific">Nakaseomyces bracarensis</name>
    <dbReference type="NCBI Taxonomy" id="273131"/>
    <lineage>
        <taxon>Eukaryota</taxon>
        <taxon>Fungi</taxon>
        <taxon>Dikarya</taxon>
        <taxon>Ascomycota</taxon>
        <taxon>Saccharomycotina</taxon>
        <taxon>Saccharomycetes</taxon>
        <taxon>Saccharomycetales</taxon>
        <taxon>Saccharomycetaceae</taxon>
        <taxon>Nakaseomyces</taxon>
    </lineage>
</organism>
<evidence type="ECO:0000256" key="5">
    <source>
        <dbReference type="ARBA" id="ARBA00023124"/>
    </source>
</evidence>
<dbReference type="EMBL" id="JBEVYD010000005">
    <property type="protein sequence ID" value="KAL3232535.1"/>
    <property type="molecule type" value="Genomic_DNA"/>
</dbReference>
<keyword evidence="3" id="KW-0227">DNA damage</keyword>
<feature type="compositionally biased region" description="Basic and acidic residues" evidence="8">
    <location>
        <begin position="303"/>
        <end position="312"/>
    </location>
</feature>
<dbReference type="Pfam" id="PF02586">
    <property type="entry name" value="SRAP"/>
    <property type="match status" value="1"/>
</dbReference>
<dbReference type="PANTHER" id="PTHR13604">
    <property type="entry name" value="DC12-RELATED"/>
    <property type="match status" value="1"/>
</dbReference>
<keyword evidence="7" id="KW-0456">Lyase</keyword>
<feature type="region of interest" description="Disordered" evidence="8">
    <location>
        <begin position="29"/>
        <end position="49"/>
    </location>
</feature>
<protein>
    <recommendedName>
        <fullName evidence="11">DUF159-domain-containing protein</fullName>
    </recommendedName>
</protein>
<feature type="region of interest" description="Disordered" evidence="8">
    <location>
        <begin position="303"/>
        <end position="384"/>
    </location>
</feature>
<dbReference type="Gene3D" id="3.90.1680.10">
    <property type="entry name" value="SOS response associated peptidase-like"/>
    <property type="match status" value="1"/>
</dbReference>
<keyword evidence="6" id="KW-0238">DNA-binding</keyword>
<keyword evidence="2" id="KW-0645">Protease</keyword>
<sequence length="384" mass="44062">MCGRFALMYDSWEVAEQIQRGFNLEINSSASGSSGPSRSSHNDEAQNTGEESPYFRASFNISPTNVAAVYKTQEKSEIKYMKWGLVPSWTKDISKFKSYSTFNARAETLQQSRLWVHPLKSKRCAIPVSGYYEWKTTGDKKGKKSQLTKTPFYVTRSDAKLIFLAGMYDYVPSEDYYSFTIITGIAPKNLEWLHSRMPVVIEPGTKEWDTWMNPDKEKWEDSELKDVLGTNFNEEYMICYQVSPDVGKTTNNGEKLIKPILKSDKNKFEGIIKDELQDTSIHISLKDQNGFFNTKKDDVKIEPKFKKEDNESKNNTVEIKNENSYVKKEHKDEDKEIKAEDADTTPEESAGNTKNSENSPSKGKRNIMDMLRSSSKPQNKKRKP</sequence>
<proteinExistence type="inferred from homology"/>
<evidence type="ECO:0000256" key="3">
    <source>
        <dbReference type="ARBA" id="ARBA00022763"/>
    </source>
</evidence>
<evidence type="ECO:0000256" key="1">
    <source>
        <dbReference type="ARBA" id="ARBA00008136"/>
    </source>
</evidence>
<evidence type="ECO:0000256" key="7">
    <source>
        <dbReference type="ARBA" id="ARBA00023239"/>
    </source>
</evidence>
<keyword evidence="10" id="KW-1185">Reference proteome</keyword>
<comment type="caution">
    <text evidence="9">The sequence shown here is derived from an EMBL/GenBank/DDBJ whole genome shotgun (WGS) entry which is preliminary data.</text>
</comment>
<dbReference type="InterPro" id="IPR003738">
    <property type="entry name" value="SRAP"/>
</dbReference>
<dbReference type="Proteomes" id="UP001623330">
    <property type="component" value="Unassembled WGS sequence"/>
</dbReference>
<gene>
    <name evidence="9" type="ORF">RNJ44_04451</name>
</gene>
<feature type="compositionally biased region" description="Basic and acidic residues" evidence="8">
    <location>
        <begin position="319"/>
        <end position="341"/>
    </location>
</feature>
<evidence type="ECO:0000256" key="6">
    <source>
        <dbReference type="ARBA" id="ARBA00023125"/>
    </source>
</evidence>
<reference evidence="9 10" key="1">
    <citation type="submission" date="2024-05" db="EMBL/GenBank/DDBJ databases">
        <title>Long read based assembly of the Candida bracarensis genome reveals expanded adhesin content.</title>
        <authorList>
            <person name="Marcet-Houben M."/>
            <person name="Ksiezopolska E."/>
            <person name="Gabaldon T."/>
        </authorList>
    </citation>
    <scope>NUCLEOTIDE SEQUENCE [LARGE SCALE GENOMIC DNA]</scope>
    <source>
        <strain evidence="9 10">CBM6</strain>
    </source>
</reference>
<evidence type="ECO:0000313" key="9">
    <source>
        <dbReference type="EMBL" id="KAL3232535.1"/>
    </source>
</evidence>
<keyword evidence="4" id="KW-0378">Hydrolase</keyword>
<dbReference type="PANTHER" id="PTHR13604:SF0">
    <property type="entry name" value="ABASIC SITE PROCESSING PROTEIN HMCES"/>
    <property type="match status" value="1"/>
</dbReference>
<evidence type="ECO:0000256" key="4">
    <source>
        <dbReference type="ARBA" id="ARBA00022801"/>
    </source>
</evidence>
<accession>A0ABR4NV00</accession>
<comment type="similarity">
    <text evidence="1">Belongs to the SOS response-associated peptidase family.</text>
</comment>
<dbReference type="SUPFAM" id="SSF143081">
    <property type="entry name" value="BB1717-like"/>
    <property type="match status" value="1"/>
</dbReference>
<keyword evidence="5" id="KW-0190">Covalent protein-DNA linkage</keyword>
<evidence type="ECO:0008006" key="11">
    <source>
        <dbReference type="Google" id="ProtNLM"/>
    </source>
</evidence>
<name>A0ABR4NV00_9SACH</name>
<evidence type="ECO:0000256" key="2">
    <source>
        <dbReference type="ARBA" id="ARBA00022670"/>
    </source>
</evidence>
<feature type="compositionally biased region" description="Polar residues" evidence="8">
    <location>
        <begin position="350"/>
        <end position="361"/>
    </location>
</feature>
<dbReference type="InterPro" id="IPR036590">
    <property type="entry name" value="SRAP-like"/>
</dbReference>
<feature type="compositionally biased region" description="Low complexity" evidence="8">
    <location>
        <begin position="29"/>
        <end position="39"/>
    </location>
</feature>
<evidence type="ECO:0000313" key="10">
    <source>
        <dbReference type="Proteomes" id="UP001623330"/>
    </source>
</evidence>
<evidence type="ECO:0000256" key="8">
    <source>
        <dbReference type="SAM" id="MobiDB-lite"/>
    </source>
</evidence>